<protein>
    <submittedName>
        <fullName evidence="3">Isochorismatase family protein</fullName>
    </submittedName>
</protein>
<sequence>MSEPIWNQFLTERDKAVFEASGYGTRGGFGKRPALLVIDVNYAFCGDKPEPILESIKRWRNSCGEESWPAVASIKSLIDKAHGKGIPVIYTTGVRREDNWDSGSWSWKNKRSSERPQVPMSNLDGNQIVDEIAPAPQDIVIYKQKPSGFFGTNMASYLTLLGCDSVIVTGTTTSGCVRATVLDAFSLNYRIAVAEEGCFDRSQASHAINLCDMNAKYADVVKTAEVLSFFEILPSDMYDLPKGTAPRLATAANG</sequence>
<dbReference type="InterPro" id="IPR036380">
    <property type="entry name" value="Isochorismatase-like_sf"/>
</dbReference>
<dbReference type="InterPro" id="IPR050272">
    <property type="entry name" value="Isochorismatase-like_hydrls"/>
</dbReference>
<dbReference type="Proteomes" id="UP000254889">
    <property type="component" value="Chromosome"/>
</dbReference>
<keyword evidence="4" id="KW-1185">Reference proteome</keyword>
<name>A0A345ZT27_9HYPH</name>
<dbReference type="KEGG" id="ptaw:DW352_05830"/>
<accession>A0A345ZT27</accession>
<dbReference type="AlphaFoldDB" id="A0A345ZT27"/>
<dbReference type="Pfam" id="PF00857">
    <property type="entry name" value="Isochorismatase"/>
    <property type="match status" value="1"/>
</dbReference>
<gene>
    <name evidence="3" type="ORF">DW352_05830</name>
</gene>
<dbReference type="InterPro" id="IPR000868">
    <property type="entry name" value="Isochorismatase-like_dom"/>
</dbReference>
<dbReference type="RefSeq" id="WP_115689377.1">
    <property type="nucleotide sequence ID" value="NZ_CP031417.1"/>
</dbReference>
<dbReference type="PANTHER" id="PTHR43540">
    <property type="entry name" value="PEROXYUREIDOACRYLATE/UREIDOACRYLATE AMIDOHYDROLASE-RELATED"/>
    <property type="match status" value="1"/>
</dbReference>
<evidence type="ECO:0000313" key="3">
    <source>
        <dbReference type="EMBL" id="AXK80074.1"/>
    </source>
</evidence>
<feature type="domain" description="Isochorismatase-like" evidence="2">
    <location>
        <begin position="34"/>
        <end position="225"/>
    </location>
</feature>
<dbReference type="Gene3D" id="3.40.50.850">
    <property type="entry name" value="Isochorismatase-like"/>
    <property type="match status" value="1"/>
</dbReference>
<organism evidence="3 4">
    <name type="scientific">Pseudolabrys taiwanensis</name>
    <dbReference type="NCBI Taxonomy" id="331696"/>
    <lineage>
        <taxon>Bacteria</taxon>
        <taxon>Pseudomonadati</taxon>
        <taxon>Pseudomonadota</taxon>
        <taxon>Alphaproteobacteria</taxon>
        <taxon>Hyphomicrobiales</taxon>
        <taxon>Xanthobacteraceae</taxon>
        <taxon>Pseudolabrys</taxon>
    </lineage>
</organism>
<evidence type="ECO:0000313" key="4">
    <source>
        <dbReference type="Proteomes" id="UP000254889"/>
    </source>
</evidence>
<keyword evidence="1" id="KW-0378">Hydrolase</keyword>
<evidence type="ECO:0000256" key="1">
    <source>
        <dbReference type="ARBA" id="ARBA00022801"/>
    </source>
</evidence>
<dbReference type="OrthoDB" id="7500697at2"/>
<proteinExistence type="predicted"/>
<dbReference type="PANTHER" id="PTHR43540:SF1">
    <property type="entry name" value="ISOCHORISMATASE HYDROLASE"/>
    <property type="match status" value="1"/>
</dbReference>
<dbReference type="SUPFAM" id="SSF52499">
    <property type="entry name" value="Isochorismatase-like hydrolases"/>
    <property type="match status" value="1"/>
</dbReference>
<reference evidence="3 4" key="1">
    <citation type="submission" date="2018-07" db="EMBL/GenBank/DDBJ databases">
        <authorList>
            <person name="Quirk P.G."/>
            <person name="Krulwich T.A."/>
        </authorList>
    </citation>
    <scope>NUCLEOTIDE SEQUENCE [LARGE SCALE GENOMIC DNA]</scope>
    <source>
        <strain evidence="3 4">CC-BB4</strain>
    </source>
</reference>
<evidence type="ECO:0000259" key="2">
    <source>
        <dbReference type="Pfam" id="PF00857"/>
    </source>
</evidence>
<dbReference type="EMBL" id="CP031417">
    <property type="protein sequence ID" value="AXK80074.1"/>
    <property type="molecule type" value="Genomic_DNA"/>
</dbReference>
<dbReference type="GO" id="GO:0016787">
    <property type="term" value="F:hydrolase activity"/>
    <property type="evidence" value="ECO:0007669"/>
    <property type="project" value="UniProtKB-KW"/>
</dbReference>